<dbReference type="Pfam" id="PF03160">
    <property type="entry name" value="Calx-beta"/>
    <property type="match status" value="2"/>
</dbReference>
<evidence type="ECO:0000313" key="5">
    <source>
        <dbReference type="EMBL" id="CAL1611730.1"/>
    </source>
</evidence>
<evidence type="ECO:0000313" key="6">
    <source>
        <dbReference type="Proteomes" id="UP001497482"/>
    </source>
</evidence>
<keyword evidence="1" id="KW-0732">Signal</keyword>
<evidence type="ECO:0000256" key="2">
    <source>
        <dbReference type="ARBA" id="ARBA00022737"/>
    </source>
</evidence>
<dbReference type="InterPro" id="IPR051561">
    <property type="entry name" value="FRAS1_ECM"/>
</dbReference>
<dbReference type="SMART" id="SM00237">
    <property type="entry name" value="Calx_beta"/>
    <property type="match status" value="1"/>
</dbReference>
<dbReference type="SUPFAM" id="SSF141072">
    <property type="entry name" value="CalX-like"/>
    <property type="match status" value="3"/>
</dbReference>
<keyword evidence="6" id="KW-1185">Reference proteome</keyword>
<evidence type="ECO:0000259" key="4">
    <source>
        <dbReference type="SMART" id="SM00237"/>
    </source>
</evidence>
<accession>A0AAV2MEB2</accession>
<dbReference type="GO" id="GO:0009653">
    <property type="term" value="P:anatomical structure morphogenesis"/>
    <property type="evidence" value="ECO:0007669"/>
    <property type="project" value="TreeGrafter"/>
</dbReference>
<evidence type="ECO:0000256" key="1">
    <source>
        <dbReference type="ARBA" id="ARBA00022729"/>
    </source>
</evidence>
<keyword evidence="2" id="KW-0677">Repeat</keyword>
<protein>
    <recommendedName>
        <fullName evidence="4">Calx-beta domain-containing protein</fullName>
    </recommendedName>
</protein>
<feature type="domain" description="Calx-beta" evidence="4">
    <location>
        <begin position="79"/>
        <end position="183"/>
    </location>
</feature>
<name>A0AAV2MEB2_KNICA</name>
<organism evidence="5 6">
    <name type="scientific">Knipowitschia caucasica</name>
    <name type="common">Caucasian dwarf goby</name>
    <name type="synonym">Pomatoschistus caucasicus</name>
    <dbReference type="NCBI Taxonomy" id="637954"/>
    <lineage>
        <taxon>Eukaryota</taxon>
        <taxon>Metazoa</taxon>
        <taxon>Chordata</taxon>
        <taxon>Craniata</taxon>
        <taxon>Vertebrata</taxon>
        <taxon>Euteleostomi</taxon>
        <taxon>Actinopterygii</taxon>
        <taxon>Neopterygii</taxon>
        <taxon>Teleostei</taxon>
        <taxon>Neoteleostei</taxon>
        <taxon>Acanthomorphata</taxon>
        <taxon>Gobiaria</taxon>
        <taxon>Gobiiformes</taxon>
        <taxon>Gobioidei</taxon>
        <taxon>Gobiidae</taxon>
        <taxon>Gobiinae</taxon>
        <taxon>Knipowitschia</taxon>
    </lineage>
</organism>
<sequence>MEVGTRRNRDEFERKKSGRTGVDYVGISRNLDFAPGVSVQTFRVTILDDMGRPELEGAESFHLQLHMAVNGILGKPSRATVFINDSLSDRPSLQFLSPHQSVEESDGSVVAVVTRRGDLGHSTSVRCFSRQGSAQVSEDFQELPNTEASTITFLPGETEKPCVLSLVDDSLFEEEEELRLVLGSPSSDSGVGATVGDLSETLVRIRDSADQPIIRFSETKFSVREPEEAGSVTVVTVPVVRLGDTSKVSLVRVHTKDGSAVSGEDYNPVSKES</sequence>
<dbReference type="GO" id="GO:0016020">
    <property type="term" value="C:membrane"/>
    <property type="evidence" value="ECO:0007669"/>
    <property type="project" value="InterPro"/>
</dbReference>
<dbReference type="GO" id="GO:0007154">
    <property type="term" value="P:cell communication"/>
    <property type="evidence" value="ECO:0007669"/>
    <property type="project" value="InterPro"/>
</dbReference>
<proteinExistence type="predicted"/>
<dbReference type="PANTHER" id="PTHR45739">
    <property type="entry name" value="MATRIX PROTEIN, PUTATIVE-RELATED"/>
    <property type="match status" value="1"/>
</dbReference>
<evidence type="ECO:0000256" key="3">
    <source>
        <dbReference type="ARBA" id="ARBA00022837"/>
    </source>
</evidence>
<gene>
    <name evidence="5" type="ORF">KC01_LOCUS38121</name>
</gene>
<dbReference type="Proteomes" id="UP001497482">
    <property type="component" value="Chromosome 7"/>
</dbReference>
<dbReference type="InterPro" id="IPR038081">
    <property type="entry name" value="CalX-like_sf"/>
</dbReference>
<dbReference type="Gene3D" id="2.60.40.2030">
    <property type="match status" value="3"/>
</dbReference>
<dbReference type="InterPro" id="IPR003644">
    <property type="entry name" value="Calx_beta"/>
</dbReference>
<dbReference type="PANTHER" id="PTHR45739:SF4">
    <property type="entry name" value="FRAS1-RELATED EXTRACELLULAR MATRIX PROTEIN 2"/>
    <property type="match status" value="1"/>
</dbReference>
<keyword evidence="3" id="KW-0106">Calcium</keyword>
<reference evidence="5 6" key="1">
    <citation type="submission" date="2024-04" db="EMBL/GenBank/DDBJ databases">
        <authorList>
            <person name="Waldvogel A.-M."/>
            <person name="Schoenle A."/>
        </authorList>
    </citation>
    <scope>NUCLEOTIDE SEQUENCE [LARGE SCALE GENOMIC DNA]</scope>
</reference>
<dbReference type="EMBL" id="OZ035829">
    <property type="protein sequence ID" value="CAL1611730.1"/>
    <property type="molecule type" value="Genomic_DNA"/>
</dbReference>
<dbReference type="AlphaFoldDB" id="A0AAV2MEB2"/>